<comment type="caution">
    <text evidence="1">The sequence shown here is derived from an EMBL/GenBank/DDBJ whole genome shotgun (WGS) entry which is preliminary data.</text>
</comment>
<evidence type="ECO:0000313" key="2">
    <source>
        <dbReference type="Proteomes" id="UP000434957"/>
    </source>
</evidence>
<dbReference type="Proteomes" id="UP000434957">
    <property type="component" value="Unassembled WGS sequence"/>
</dbReference>
<reference evidence="1 2" key="1">
    <citation type="submission" date="2018-08" db="EMBL/GenBank/DDBJ databases">
        <title>Genomic investigation of the strawberry pathogen Phytophthora fragariae indicates pathogenicity is determined by transcriptional variation in three key races.</title>
        <authorList>
            <person name="Adams T.M."/>
            <person name="Armitage A.D."/>
            <person name="Sobczyk M.K."/>
            <person name="Bates H.J."/>
            <person name="Dunwell J.M."/>
            <person name="Nellist C.F."/>
            <person name="Harrison R.J."/>
        </authorList>
    </citation>
    <scope>NUCLEOTIDE SEQUENCE [LARGE SCALE GENOMIC DNA]</scope>
    <source>
        <strain evidence="1 2">SCRP333</strain>
    </source>
</reference>
<proteinExistence type="predicted"/>
<organism evidence="1 2">
    <name type="scientific">Phytophthora rubi</name>
    <dbReference type="NCBI Taxonomy" id="129364"/>
    <lineage>
        <taxon>Eukaryota</taxon>
        <taxon>Sar</taxon>
        <taxon>Stramenopiles</taxon>
        <taxon>Oomycota</taxon>
        <taxon>Peronosporomycetes</taxon>
        <taxon>Peronosporales</taxon>
        <taxon>Peronosporaceae</taxon>
        <taxon>Phytophthora</taxon>
    </lineage>
</organism>
<protein>
    <submittedName>
        <fullName evidence="1">Uncharacterized protein</fullName>
    </submittedName>
</protein>
<gene>
    <name evidence="1" type="ORF">PR003_g27867</name>
</gene>
<sequence length="65" mass="7258">MFILLLLQTGLRASRHLKPLAFPSIVHHCESSSHQPPRLHIRACTAIVQVSSKLTPITKHHLDAC</sequence>
<keyword evidence="2" id="KW-1185">Reference proteome</keyword>
<name>A0A6A4BV57_9STRA</name>
<evidence type="ECO:0000313" key="1">
    <source>
        <dbReference type="EMBL" id="KAE9280758.1"/>
    </source>
</evidence>
<accession>A0A6A4BV57</accession>
<dbReference type="AlphaFoldDB" id="A0A6A4BV57"/>
<dbReference type="EMBL" id="QXFT01004030">
    <property type="protein sequence ID" value="KAE9280758.1"/>
    <property type="molecule type" value="Genomic_DNA"/>
</dbReference>